<comment type="caution">
    <text evidence="1">The sequence shown here is derived from an EMBL/GenBank/DDBJ whole genome shotgun (WGS) entry which is preliminary data.</text>
</comment>
<reference evidence="1 2" key="1">
    <citation type="journal article" date="2024" name="G3 (Bethesda)">
        <title>Genome assembly of Hibiscus sabdariffa L. provides insights into metabolisms of medicinal natural products.</title>
        <authorList>
            <person name="Kim T."/>
        </authorList>
    </citation>
    <scope>NUCLEOTIDE SEQUENCE [LARGE SCALE GENOMIC DNA]</scope>
    <source>
        <strain evidence="1">TK-2024</strain>
        <tissue evidence="1">Old leaves</tissue>
    </source>
</reference>
<evidence type="ECO:0000313" key="1">
    <source>
        <dbReference type="EMBL" id="KAK8972703.1"/>
    </source>
</evidence>
<name>A0ABR2N961_9ROSI</name>
<organism evidence="1 2">
    <name type="scientific">Hibiscus sabdariffa</name>
    <name type="common">roselle</name>
    <dbReference type="NCBI Taxonomy" id="183260"/>
    <lineage>
        <taxon>Eukaryota</taxon>
        <taxon>Viridiplantae</taxon>
        <taxon>Streptophyta</taxon>
        <taxon>Embryophyta</taxon>
        <taxon>Tracheophyta</taxon>
        <taxon>Spermatophyta</taxon>
        <taxon>Magnoliopsida</taxon>
        <taxon>eudicotyledons</taxon>
        <taxon>Gunneridae</taxon>
        <taxon>Pentapetalae</taxon>
        <taxon>rosids</taxon>
        <taxon>malvids</taxon>
        <taxon>Malvales</taxon>
        <taxon>Malvaceae</taxon>
        <taxon>Malvoideae</taxon>
        <taxon>Hibiscus</taxon>
    </lineage>
</organism>
<sequence>MEYFWRLLGPLVSNCYKFKLQIDSAEEHDDVNSRLSLVPLITKLRNRAWVMEIRGIPREGNADVDSMAKLTQPQQFPLVQDDIIVHNLWS</sequence>
<gene>
    <name evidence="1" type="ORF">V6N11_012897</name>
</gene>
<proteinExistence type="predicted"/>
<accession>A0ABR2N961</accession>
<evidence type="ECO:0000313" key="2">
    <source>
        <dbReference type="Proteomes" id="UP001396334"/>
    </source>
</evidence>
<evidence type="ECO:0008006" key="3">
    <source>
        <dbReference type="Google" id="ProtNLM"/>
    </source>
</evidence>
<protein>
    <recommendedName>
        <fullName evidence="3">RNase H type-1 domain-containing protein</fullName>
    </recommendedName>
</protein>
<dbReference type="Proteomes" id="UP001396334">
    <property type="component" value="Unassembled WGS sequence"/>
</dbReference>
<dbReference type="EMBL" id="JBBPBN010000205">
    <property type="protein sequence ID" value="KAK8972703.1"/>
    <property type="molecule type" value="Genomic_DNA"/>
</dbReference>
<keyword evidence="2" id="KW-1185">Reference proteome</keyword>